<evidence type="ECO:0000256" key="2">
    <source>
        <dbReference type="SAM" id="Phobius"/>
    </source>
</evidence>
<evidence type="ECO:0000313" key="3">
    <source>
        <dbReference type="EMBL" id="KAK0541241.1"/>
    </source>
</evidence>
<accession>A0AAN6JNS6</accession>
<organism evidence="3 4">
    <name type="scientific">Tilletia horrida</name>
    <dbReference type="NCBI Taxonomy" id="155126"/>
    <lineage>
        <taxon>Eukaryota</taxon>
        <taxon>Fungi</taxon>
        <taxon>Dikarya</taxon>
        <taxon>Basidiomycota</taxon>
        <taxon>Ustilaginomycotina</taxon>
        <taxon>Exobasidiomycetes</taxon>
        <taxon>Tilletiales</taxon>
        <taxon>Tilletiaceae</taxon>
        <taxon>Tilletia</taxon>
    </lineage>
</organism>
<keyword evidence="2" id="KW-0812">Transmembrane</keyword>
<feature type="transmembrane region" description="Helical" evidence="2">
    <location>
        <begin position="277"/>
        <end position="300"/>
    </location>
</feature>
<comment type="caution">
    <text evidence="3">The sequence shown here is derived from an EMBL/GenBank/DDBJ whole genome shotgun (WGS) entry which is preliminary data.</text>
</comment>
<dbReference type="Proteomes" id="UP001176521">
    <property type="component" value="Unassembled WGS sequence"/>
</dbReference>
<protein>
    <submittedName>
        <fullName evidence="3">Uncharacterized protein</fullName>
    </submittedName>
</protein>
<feature type="transmembrane region" description="Helical" evidence="2">
    <location>
        <begin position="152"/>
        <end position="174"/>
    </location>
</feature>
<keyword evidence="2" id="KW-1133">Transmembrane helix</keyword>
<feature type="compositionally biased region" description="Low complexity" evidence="1">
    <location>
        <begin position="363"/>
        <end position="378"/>
    </location>
</feature>
<feature type="transmembrane region" description="Helical" evidence="2">
    <location>
        <begin position="238"/>
        <end position="265"/>
    </location>
</feature>
<dbReference type="AlphaFoldDB" id="A0AAN6JNS6"/>
<sequence length="425" mass="46837">MDAHTAFDRRYTAYDKPNITKLPPVYVCLDCQAEPLIITTRFQVQAMIFFGSVIALLGSMTFTLFLFANNRMLRSRIFWGSVAALSINIIAVCTFLVELMPGATPDLASQPYVSLTCARRFFTLITPWSWTLVLLGKLFAFYPRTIRQRKHVVLLSVLVALKFRVFLDIVSIGLLCGGINVKDGHQRFANASKITYFSSVCLDLVDSIMVTTVLLRTSFEFYKKARLRMSTNSRKIRLIFESIGMTFIGAIPPQIVYAFGLVIFVAKPHLVTPSAQYWVVLWNFASLGIFGVLSTVYSSIGNVPAIMASRHASPAQSGARADANAGRPRVEGGAGPGAGTAPIEMEPTETLLSIFFIGAGTPSTASSSNGSPASSSTNRLRREKEEPLPPGQEERPYELVNRRRRWLPLGRSTRSADSSQTGAIR</sequence>
<feature type="transmembrane region" description="Helical" evidence="2">
    <location>
        <begin position="46"/>
        <end position="68"/>
    </location>
</feature>
<keyword evidence="4" id="KW-1185">Reference proteome</keyword>
<evidence type="ECO:0000256" key="1">
    <source>
        <dbReference type="SAM" id="MobiDB-lite"/>
    </source>
</evidence>
<feature type="region of interest" description="Disordered" evidence="1">
    <location>
        <begin position="363"/>
        <end position="425"/>
    </location>
</feature>
<name>A0AAN6JNS6_9BASI</name>
<feature type="compositionally biased region" description="Polar residues" evidence="1">
    <location>
        <begin position="412"/>
        <end position="425"/>
    </location>
</feature>
<reference evidence="3" key="1">
    <citation type="journal article" date="2023" name="PhytoFront">
        <title>Draft Genome Resources of Seven Strains of Tilletia horrida, Causal Agent of Kernel Smut of Rice.</title>
        <authorList>
            <person name="Khanal S."/>
            <person name="Antony Babu S."/>
            <person name="Zhou X.G."/>
        </authorList>
    </citation>
    <scope>NUCLEOTIDE SEQUENCE</scope>
    <source>
        <strain evidence="3">TX3</strain>
    </source>
</reference>
<feature type="transmembrane region" description="Helical" evidence="2">
    <location>
        <begin position="77"/>
        <end position="101"/>
    </location>
</feature>
<feature type="region of interest" description="Disordered" evidence="1">
    <location>
        <begin position="317"/>
        <end position="343"/>
    </location>
</feature>
<feature type="compositionally biased region" description="Basic and acidic residues" evidence="1">
    <location>
        <begin position="380"/>
        <end position="401"/>
    </location>
</feature>
<proteinExistence type="predicted"/>
<keyword evidence="2" id="KW-0472">Membrane</keyword>
<gene>
    <name evidence="3" type="ORF">OC842_000074</name>
</gene>
<feature type="transmembrane region" description="Helical" evidence="2">
    <location>
        <begin position="194"/>
        <end position="217"/>
    </location>
</feature>
<evidence type="ECO:0000313" key="4">
    <source>
        <dbReference type="Proteomes" id="UP001176521"/>
    </source>
</evidence>
<dbReference type="EMBL" id="JAPDMQ010000002">
    <property type="protein sequence ID" value="KAK0541241.1"/>
    <property type="molecule type" value="Genomic_DNA"/>
</dbReference>
<feature type="transmembrane region" description="Helical" evidence="2">
    <location>
        <begin position="121"/>
        <end position="140"/>
    </location>
</feature>